<evidence type="ECO:0000313" key="1">
    <source>
        <dbReference type="EMBL" id="CAJ2640147.1"/>
    </source>
</evidence>
<proteinExistence type="predicted"/>
<name>A0ACB0J6V0_TRIPR</name>
<organism evidence="1 2">
    <name type="scientific">Trifolium pratense</name>
    <name type="common">Red clover</name>
    <dbReference type="NCBI Taxonomy" id="57577"/>
    <lineage>
        <taxon>Eukaryota</taxon>
        <taxon>Viridiplantae</taxon>
        <taxon>Streptophyta</taxon>
        <taxon>Embryophyta</taxon>
        <taxon>Tracheophyta</taxon>
        <taxon>Spermatophyta</taxon>
        <taxon>Magnoliopsida</taxon>
        <taxon>eudicotyledons</taxon>
        <taxon>Gunneridae</taxon>
        <taxon>Pentapetalae</taxon>
        <taxon>rosids</taxon>
        <taxon>fabids</taxon>
        <taxon>Fabales</taxon>
        <taxon>Fabaceae</taxon>
        <taxon>Papilionoideae</taxon>
        <taxon>50 kb inversion clade</taxon>
        <taxon>NPAAA clade</taxon>
        <taxon>Hologalegina</taxon>
        <taxon>IRL clade</taxon>
        <taxon>Trifolieae</taxon>
        <taxon>Trifolium</taxon>
    </lineage>
</organism>
<evidence type="ECO:0000313" key="2">
    <source>
        <dbReference type="Proteomes" id="UP001177021"/>
    </source>
</evidence>
<dbReference type="EMBL" id="CASHSV030000024">
    <property type="protein sequence ID" value="CAJ2640147.1"/>
    <property type="molecule type" value="Genomic_DNA"/>
</dbReference>
<comment type="caution">
    <text evidence="1">The sequence shown here is derived from an EMBL/GenBank/DDBJ whole genome shotgun (WGS) entry which is preliminary data.</text>
</comment>
<gene>
    <name evidence="1" type="ORF">MILVUS5_LOCUS10043</name>
</gene>
<protein>
    <submittedName>
        <fullName evidence="1">Uncharacterized protein</fullName>
    </submittedName>
</protein>
<dbReference type="Proteomes" id="UP001177021">
    <property type="component" value="Unassembled WGS sequence"/>
</dbReference>
<reference evidence="1" key="1">
    <citation type="submission" date="2023-10" db="EMBL/GenBank/DDBJ databases">
        <authorList>
            <person name="Rodriguez Cubillos JULIANA M."/>
            <person name="De Vega J."/>
        </authorList>
    </citation>
    <scope>NUCLEOTIDE SEQUENCE</scope>
</reference>
<keyword evidence="2" id="KW-1185">Reference proteome</keyword>
<sequence length="77" mass="9047">MVISCLWHYVLPHTQVQASMVTLLISAKNVQILCKMSVCDYLMDVFGMILIQCDMFWKDCEKDMSLSILSLRMFWCF</sequence>
<accession>A0ACB0J6V0</accession>